<evidence type="ECO:0000313" key="12">
    <source>
        <dbReference type="Proteomes" id="UP000295106"/>
    </source>
</evidence>
<comment type="catalytic activity">
    <reaction evidence="7">
        <text>adenosine + H2O + H(+) = inosine + NH4(+)</text>
        <dbReference type="Rhea" id="RHEA:24408"/>
        <dbReference type="ChEBI" id="CHEBI:15377"/>
        <dbReference type="ChEBI" id="CHEBI:15378"/>
        <dbReference type="ChEBI" id="CHEBI:16335"/>
        <dbReference type="ChEBI" id="CHEBI:17596"/>
        <dbReference type="ChEBI" id="CHEBI:28938"/>
        <dbReference type="EC" id="3.5.4.4"/>
    </reaction>
    <physiologicalReaction direction="left-to-right" evidence="7">
        <dbReference type="Rhea" id="RHEA:24409"/>
    </physiologicalReaction>
</comment>
<evidence type="ECO:0000256" key="10">
    <source>
        <dbReference type="RuleBase" id="RU361274"/>
    </source>
</evidence>
<gene>
    <name evidence="11" type="ORF">EV684_1154</name>
</gene>
<dbReference type="PANTHER" id="PTHR30616">
    <property type="entry name" value="UNCHARACTERIZED PROTEIN YFIH"/>
    <property type="match status" value="1"/>
</dbReference>
<keyword evidence="5" id="KW-0378">Hydrolase</keyword>
<dbReference type="GO" id="GO:0005507">
    <property type="term" value="F:copper ion binding"/>
    <property type="evidence" value="ECO:0007669"/>
    <property type="project" value="TreeGrafter"/>
</dbReference>
<comment type="similarity">
    <text evidence="2 10">Belongs to the purine nucleoside phosphorylase YfiH/LACC1 family.</text>
</comment>
<protein>
    <recommendedName>
        <fullName evidence="10">Purine nucleoside phosphorylase</fullName>
    </recommendedName>
</protein>
<keyword evidence="3" id="KW-0808">Transferase</keyword>
<dbReference type="PANTHER" id="PTHR30616:SF2">
    <property type="entry name" value="PURINE NUCLEOSIDE PHOSPHORYLASE LACC1"/>
    <property type="match status" value="1"/>
</dbReference>
<evidence type="ECO:0000256" key="6">
    <source>
        <dbReference type="ARBA" id="ARBA00022833"/>
    </source>
</evidence>
<dbReference type="Gene3D" id="3.60.140.10">
    <property type="entry name" value="CNF1/YfiH-like putative cysteine hydrolases"/>
    <property type="match status" value="1"/>
</dbReference>
<dbReference type="InterPro" id="IPR011324">
    <property type="entry name" value="Cytotoxic_necrot_fac-like_cat"/>
</dbReference>
<dbReference type="GO" id="GO:0016787">
    <property type="term" value="F:hydrolase activity"/>
    <property type="evidence" value="ECO:0007669"/>
    <property type="project" value="UniProtKB-KW"/>
</dbReference>
<comment type="catalytic activity">
    <reaction evidence="8">
        <text>adenosine + phosphate = alpha-D-ribose 1-phosphate + adenine</text>
        <dbReference type="Rhea" id="RHEA:27642"/>
        <dbReference type="ChEBI" id="CHEBI:16335"/>
        <dbReference type="ChEBI" id="CHEBI:16708"/>
        <dbReference type="ChEBI" id="CHEBI:43474"/>
        <dbReference type="ChEBI" id="CHEBI:57720"/>
        <dbReference type="EC" id="2.4.2.1"/>
    </reaction>
    <physiologicalReaction direction="left-to-right" evidence="8">
        <dbReference type="Rhea" id="RHEA:27643"/>
    </physiologicalReaction>
</comment>
<dbReference type="InterPro" id="IPR003730">
    <property type="entry name" value="Cu_polyphenol_OxRdtase"/>
</dbReference>
<comment type="catalytic activity">
    <reaction evidence="9">
        <text>S-methyl-5'-thioadenosine + phosphate = 5-(methylsulfanyl)-alpha-D-ribose 1-phosphate + adenine</text>
        <dbReference type="Rhea" id="RHEA:11852"/>
        <dbReference type="ChEBI" id="CHEBI:16708"/>
        <dbReference type="ChEBI" id="CHEBI:17509"/>
        <dbReference type="ChEBI" id="CHEBI:43474"/>
        <dbReference type="ChEBI" id="CHEBI:58533"/>
        <dbReference type="EC" id="2.4.2.28"/>
    </reaction>
    <physiologicalReaction direction="left-to-right" evidence="9">
        <dbReference type="Rhea" id="RHEA:11853"/>
    </physiologicalReaction>
</comment>
<evidence type="ECO:0000256" key="5">
    <source>
        <dbReference type="ARBA" id="ARBA00022801"/>
    </source>
</evidence>
<comment type="caution">
    <text evidence="11">The sequence shown here is derived from an EMBL/GenBank/DDBJ whole genome shotgun (WGS) entry which is preliminary data.</text>
</comment>
<organism evidence="11 12">
    <name type="scientific">Rubrivivax gelatinosus</name>
    <name type="common">Rhodocyclus gelatinosus</name>
    <name type="synonym">Rhodopseudomonas gelatinosa</name>
    <dbReference type="NCBI Taxonomy" id="28068"/>
    <lineage>
        <taxon>Bacteria</taxon>
        <taxon>Pseudomonadati</taxon>
        <taxon>Pseudomonadota</taxon>
        <taxon>Betaproteobacteria</taxon>
        <taxon>Burkholderiales</taxon>
        <taxon>Sphaerotilaceae</taxon>
        <taxon>Rubrivivax</taxon>
    </lineage>
</organism>
<comment type="catalytic activity">
    <reaction evidence="1">
        <text>inosine + phosphate = alpha-D-ribose 1-phosphate + hypoxanthine</text>
        <dbReference type="Rhea" id="RHEA:27646"/>
        <dbReference type="ChEBI" id="CHEBI:17368"/>
        <dbReference type="ChEBI" id="CHEBI:17596"/>
        <dbReference type="ChEBI" id="CHEBI:43474"/>
        <dbReference type="ChEBI" id="CHEBI:57720"/>
        <dbReference type="EC" id="2.4.2.1"/>
    </reaction>
    <physiologicalReaction direction="left-to-right" evidence="1">
        <dbReference type="Rhea" id="RHEA:27647"/>
    </physiologicalReaction>
</comment>
<evidence type="ECO:0000256" key="1">
    <source>
        <dbReference type="ARBA" id="ARBA00000553"/>
    </source>
</evidence>
<evidence type="ECO:0000256" key="3">
    <source>
        <dbReference type="ARBA" id="ARBA00022679"/>
    </source>
</evidence>
<keyword evidence="4" id="KW-0479">Metal-binding</keyword>
<dbReference type="AlphaFoldDB" id="A0A4R2MJD5"/>
<evidence type="ECO:0000256" key="4">
    <source>
        <dbReference type="ARBA" id="ARBA00022723"/>
    </source>
</evidence>
<evidence type="ECO:0000256" key="9">
    <source>
        <dbReference type="ARBA" id="ARBA00049893"/>
    </source>
</evidence>
<evidence type="ECO:0000313" key="11">
    <source>
        <dbReference type="EMBL" id="TCO99212.1"/>
    </source>
</evidence>
<dbReference type="SUPFAM" id="SSF64438">
    <property type="entry name" value="CNF1/YfiH-like putative cysteine hydrolases"/>
    <property type="match status" value="1"/>
</dbReference>
<evidence type="ECO:0000256" key="7">
    <source>
        <dbReference type="ARBA" id="ARBA00047989"/>
    </source>
</evidence>
<accession>A0A4R2MJD5</accession>
<dbReference type="CDD" id="cd16833">
    <property type="entry name" value="YfiH"/>
    <property type="match status" value="1"/>
</dbReference>
<reference evidence="11 12" key="1">
    <citation type="submission" date="2019-03" db="EMBL/GenBank/DDBJ databases">
        <title>Genomic Encyclopedia of Type Strains, Phase IV (KMG-IV): sequencing the most valuable type-strain genomes for metagenomic binning, comparative biology and taxonomic classification.</title>
        <authorList>
            <person name="Goeker M."/>
        </authorList>
    </citation>
    <scope>NUCLEOTIDE SEQUENCE [LARGE SCALE GENOMIC DNA]</scope>
    <source>
        <strain evidence="11 12">DSM 1709</strain>
    </source>
</reference>
<name>A0A4R2MJD5_RUBGE</name>
<keyword evidence="6" id="KW-0862">Zinc</keyword>
<dbReference type="InterPro" id="IPR038371">
    <property type="entry name" value="Cu_polyphenol_OxRdtase_sf"/>
</dbReference>
<sequence>MRPVLLHPEWPAPEGVCAAFSTRQGGVSAAPFDSLNLRPPGLRGDAVDAPEAVLENQRCFAAALGARPVYLDQVHGVAVVRLRGDEPSDLLARADACVTTAAGVACTVLVADCLPVLLCTADGRGVGAAHAGWRGLAGGVVEATAAALCEATGAAPRDLVAWLGPCIGPRQFEVGQEVVEAFGGDTDAEPAADVPALFRPRRRDDGQRRWLADLPGLARQRLAALGVERVSGGAWCTVEDGSRFFSFRRDRITGRMAAAVWRRG</sequence>
<dbReference type="NCBIfam" id="TIGR00726">
    <property type="entry name" value="peptidoglycan editing factor PgeF"/>
    <property type="match status" value="1"/>
</dbReference>
<evidence type="ECO:0000256" key="2">
    <source>
        <dbReference type="ARBA" id="ARBA00007353"/>
    </source>
</evidence>
<proteinExistence type="inferred from homology"/>
<dbReference type="Pfam" id="PF02578">
    <property type="entry name" value="Cu-oxidase_4"/>
    <property type="match status" value="1"/>
</dbReference>
<dbReference type="EMBL" id="SLXD01000015">
    <property type="protein sequence ID" value="TCO99212.1"/>
    <property type="molecule type" value="Genomic_DNA"/>
</dbReference>
<dbReference type="Proteomes" id="UP000295106">
    <property type="component" value="Unassembled WGS sequence"/>
</dbReference>
<dbReference type="GO" id="GO:0017061">
    <property type="term" value="F:S-methyl-5-thioadenosine phosphorylase activity"/>
    <property type="evidence" value="ECO:0007669"/>
    <property type="project" value="UniProtKB-EC"/>
</dbReference>
<evidence type="ECO:0000256" key="8">
    <source>
        <dbReference type="ARBA" id="ARBA00048968"/>
    </source>
</evidence>